<organism evidence="1 2">
    <name type="scientific">Nostocoides veronense</name>
    <dbReference type="NCBI Taxonomy" id="330836"/>
    <lineage>
        <taxon>Bacteria</taxon>
        <taxon>Bacillati</taxon>
        <taxon>Actinomycetota</taxon>
        <taxon>Actinomycetes</taxon>
        <taxon>Micrococcales</taxon>
        <taxon>Intrasporangiaceae</taxon>
        <taxon>Nostocoides</taxon>
    </lineage>
</organism>
<dbReference type="RefSeq" id="WP_344088544.1">
    <property type="nucleotide sequence ID" value="NZ_BAAAPO010000059.1"/>
</dbReference>
<keyword evidence="2" id="KW-1185">Reference proteome</keyword>
<comment type="caution">
    <text evidence="1">The sequence shown here is derived from an EMBL/GenBank/DDBJ whole genome shotgun (WGS) entry which is preliminary data.</text>
</comment>
<name>A0ABN2M448_9MICO</name>
<proteinExistence type="predicted"/>
<evidence type="ECO:0000313" key="2">
    <source>
        <dbReference type="Proteomes" id="UP001499938"/>
    </source>
</evidence>
<accession>A0ABN2M448</accession>
<evidence type="ECO:0000313" key="1">
    <source>
        <dbReference type="EMBL" id="GAA1808262.1"/>
    </source>
</evidence>
<sequence length="115" mass="12526">METIEHRISAHHGHYAAARENLDDSLKLLSNAADIYEHADDANRRLINQALFKAIYIDEDNDVRVGYRNPYDGLSLSGLHADALSWAAEAKKMGQAGTATKGGPLVASSHLTRLG</sequence>
<dbReference type="EMBL" id="BAAAPO010000059">
    <property type="protein sequence ID" value="GAA1808262.1"/>
    <property type="molecule type" value="Genomic_DNA"/>
</dbReference>
<reference evidence="1 2" key="1">
    <citation type="journal article" date="2019" name="Int. J. Syst. Evol. Microbiol.">
        <title>The Global Catalogue of Microorganisms (GCM) 10K type strain sequencing project: providing services to taxonomists for standard genome sequencing and annotation.</title>
        <authorList>
            <consortium name="The Broad Institute Genomics Platform"/>
            <consortium name="The Broad Institute Genome Sequencing Center for Infectious Disease"/>
            <person name="Wu L."/>
            <person name="Ma J."/>
        </authorList>
    </citation>
    <scope>NUCLEOTIDE SEQUENCE [LARGE SCALE GENOMIC DNA]</scope>
    <source>
        <strain evidence="1 2">JCM 15592</strain>
    </source>
</reference>
<dbReference type="Proteomes" id="UP001499938">
    <property type="component" value="Unassembled WGS sequence"/>
</dbReference>
<gene>
    <name evidence="1" type="ORF">GCM10009811_34470</name>
</gene>
<protein>
    <submittedName>
        <fullName evidence="1">Uncharacterized protein</fullName>
    </submittedName>
</protein>